<name>A0AB37HVQ4_MAMSC</name>
<reference evidence="2" key="1">
    <citation type="submission" date="2021-02" db="EMBL/GenBank/DDBJ databases">
        <title>cfr and optrA-positive Staphylococcus spp.</title>
        <authorList>
            <person name="Chen L."/>
        </authorList>
    </citation>
    <scope>NUCLEOTIDE SEQUENCE</scope>
    <source>
        <strain evidence="2">GDQ20D70P</strain>
    </source>
</reference>
<evidence type="ECO:0000313" key="3">
    <source>
        <dbReference type="Proteomes" id="UP000640299"/>
    </source>
</evidence>
<dbReference type="SUPFAM" id="SSF52540">
    <property type="entry name" value="P-loop containing nucleoside triphosphate hydrolases"/>
    <property type="match status" value="1"/>
</dbReference>
<proteinExistence type="predicted"/>
<dbReference type="Proteomes" id="UP000640299">
    <property type="component" value="Chromosome"/>
</dbReference>
<dbReference type="InterPro" id="IPR027417">
    <property type="entry name" value="P-loop_NTPase"/>
</dbReference>
<dbReference type="InterPro" id="IPR007936">
    <property type="entry name" value="VapE-like_dom"/>
</dbReference>
<accession>A0AB37HVQ4</accession>
<dbReference type="EMBL" id="CP069389">
    <property type="protein sequence ID" value="QRN92062.1"/>
    <property type="molecule type" value="Genomic_DNA"/>
</dbReference>
<dbReference type="PANTHER" id="PTHR34985:SF1">
    <property type="entry name" value="SLR0554 PROTEIN"/>
    <property type="match status" value="1"/>
</dbReference>
<dbReference type="RefSeq" id="WP_204178096.1">
    <property type="nucleotide sequence ID" value="NZ_CP069389.1"/>
</dbReference>
<dbReference type="PANTHER" id="PTHR34985">
    <property type="entry name" value="SLR0554 PROTEIN"/>
    <property type="match status" value="1"/>
</dbReference>
<sequence>MATNNIELDELIEKSKSKVVSISDERRVKADWLSSLRVSPSTGAYKTSTTNGEIILRNDEDLKDMLQYDSFEKITKLRRLPYWRSHDDKNYYLSNMDTVHVKAHIDRCYNIQFSTDILNEVIDKIAYDNKAHPIQSMIESKKWDGKERIETLFIDYLGASDTHYNRQVAKKWVMGAVARIYNPGIKFDSMVVAYGEQGDGKSTLASKMGGNWYNQSIKSFAGDEALKKIQGSWICEIEELSAFGKSTIEEIKSFISAITDVYRPSYGRRVERHPRQCVFIGTTNKYEFLKDKTGNRRFWPVTTDKSKATKSPFDDLTQEIVQQMYAEAKIYFDENPTEKALLLDKEAAATALQIQNEHSEKDDLVGEIEAFLERPIPSNYWNMPLYEMRSVMDRTINDDDIKTFEGGTTIQVGSSKPGAYMWRDRICSKEIWKVMMKRDDQPKVHESRRIEDALRDISYCSVNKKRIRFGKNIGRQYGFEIDMKEYHENM</sequence>
<dbReference type="AlphaFoldDB" id="A0AB37HVQ4"/>
<organism evidence="2 3">
    <name type="scientific">Mammaliicoccus sciuri</name>
    <name type="common">Staphylococcus sciuri</name>
    <dbReference type="NCBI Taxonomy" id="1296"/>
    <lineage>
        <taxon>Bacteria</taxon>
        <taxon>Bacillati</taxon>
        <taxon>Bacillota</taxon>
        <taxon>Bacilli</taxon>
        <taxon>Bacillales</taxon>
        <taxon>Staphylococcaceae</taxon>
        <taxon>Mammaliicoccus</taxon>
    </lineage>
</organism>
<evidence type="ECO:0000259" key="1">
    <source>
        <dbReference type="Pfam" id="PF05272"/>
    </source>
</evidence>
<gene>
    <name evidence="2" type="ORF">JRU67_04445</name>
</gene>
<protein>
    <submittedName>
        <fullName evidence="2">Virulence-associated protein E</fullName>
    </submittedName>
</protein>
<dbReference type="Pfam" id="PF05272">
    <property type="entry name" value="VapE-like_dom"/>
    <property type="match status" value="1"/>
</dbReference>
<feature type="domain" description="Virulence-associated protein E-like" evidence="1">
    <location>
        <begin position="138"/>
        <end position="359"/>
    </location>
</feature>
<evidence type="ECO:0000313" key="2">
    <source>
        <dbReference type="EMBL" id="QRN92062.1"/>
    </source>
</evidence>